<dbReference type="PROSITE" id="PS51193">
    <property type="entry name" value="HELICASE_ATP_BIND_2"/>
    <property type="match status" value="1"/>
</dbReference>
<dbReference type="InterPro" id="IPR045028">
    <property type="entry name" value="DinG/Rad3-like"/>
</dbReference>
<dbReference type="GO" id="GO:0034085">
    <property type="term" value="P:establishment of sister chromatid cohesion"/>
    <property type="evidence" value="ECO:0007669"/>
    <property type="project" value="TreeGrafter"/>
</dbReference>
<comment type="subcellular location">
    <subcellularLocation>
        <location evidence="2">Nucleus</location>
    </subcellularLocation>
</comment>
<keyword evidence="9" id="KW-0408">Iron</keyword>
<comment type="cofactor">
    <cofactor evidence="1">
        <name>[4Fe-4S] cluster</name>
        <dbReference type="ChEBI" id="CHEBI:49883"/>
    </cofactor>
</comment>
<dbReference type="SMART" id="SM00488">
    <property type="entry name" value="DEXDc2"/>
    <property type="match status" value="1"/>
</dbReference>
<evidence type="ECO:0000256" key="7">
    <source>
        <dbReference type="ARBA" id="ARBA00022806"/>
    </source>
</evidence>
<name>A0A9P0DS09_PHACE</name>
<evidence type="ECO:0000256" key="10">
    <source>
        <dbReference type="ARBA" id="ARBA00023014"/>
    </source>
</evidence>
<accession>A0A9P0DS09</accession>
<dbReference type="Pfam" id="PF13307">
    <property type="entry name" value="Helicase_C_2"/>
    <property type="match status" value="1"/>
</dbReference>
<protein>
    <recommendedName>
        <fullName evidence="15">Helicase ATP-binding domain-containing protein</fullName>
    </recommendedName>
</protein>
<keyword evidence="6" id="KW-0378">Hydrolase</keyword>
<dbReference type="SMART" id="SM00491">
    <property type="entry name" value="HELICc2"/>
    <property type="match status" value="1"/>
</dbReference>
<dbReference type="InterPro" id="IPR014013">
    <property type="entry name" value="Helic_SF1/SF2_ATP-bd_DinG/Rad3"/>
</dbReference>
<comment type="similarity">
    <text evidence="3">Belongs to the DEAD box helicase family. DEAH subfamily. DDX11/CHL1 sub-subfamily.</text>
</comment>
<keyword evidence="5" id="KW-0547">Nucleotide-binding</keyword>
<feature type="coiled-coil region" evidence="13">
    <location>
        <begin position="116"/>
        <end position="143"/>
    </location>
</feature>
<reference evidence="16" key="1">
    <citation type="submission" date="2022-01" db="EMBL/GenBank/DDBJ databases">
        <authorList>
            <person name="King R."/>
        </authorList>
    </citation>
    <scope>NUCLEOTIDE SEQUENCE</scope>
</reference>
<feature type="domain" description="Helicase ATP-binding" evidence="15">
    <location>
        <begin position="14"/>
        <end position="418"/>
    </location>
</feature>
<dbReference type="InterPro" id="IPR010614">
    <property type="entry name" value="RAD3-like_helicase_DEAD"/>
</dbReference>
<dbReference type="GO" id="GO:0003677">
    <property type="term" value="F:DNA binding"/>
    <property type="evidence" value="ECO:0007669"/>
    <property type="project" value="InterPro"/>
</dbReference>
<keyword evidence="13" id="KW-0175">Coiled coil</keyword>
<keyword evidence="17" id="KW-1185">Reference proteome</keyword>
<dbReference type="GO" id="GO:0003678">
    <property type="term" value="F:DNA helicase activity"/>
    <property type="evidence" value="ECO:0007669"/>
    <property type="project" value="InterPro"/>
</dbReference>
<evidence type="ECO:0000256" key="13">
    <source>
        <dbReference type="SAM" id="Coils"/>
    </source>
</evidence>
<evidence type="ECO:0000256" key="3">
    <source>
        <dbReference type="ARBA" id="ARBA00008435"/>
    </source>
</evidence>
<evidence type="ECO:0000256" key="11">
    <source>
        <dbReference type="ARBA" id="ARBA00023235"/>
    </source>
</evidence>
<keyword evidence="7" id="KW-0347">Helicase</keyword>
<dbReference type="GO" id="GO:0005524">
    <property type="term" value="F:ATP binding"/>
    <property type="evidence" value="ECO:0007669"/>
    <property type="project" value="UniProtKB-KW"/>
</dbReference>
<dbReference type="EMBL" id="OU896709">
    <property type="protein sequence ID" value="CAH1159677.1"/>
    <property type="molecule type" value="Genomic_DNA"/>
</dbReference>
<evidence type="ECO:0000313" key="16">
    <source>
        <dbReference type="EMBL" id="CAH1159677.1"/>
    </source>
</evidence>
<dbReference type="CDD" id="cd18788">
    <property type="entry name" value="SF2_C_XPD"/>
    <property type="match status" value="1"/>
</dbReference>
<evidence type="ECO:0000259" key="15">
    <source>
        <dbReference type="PROSITE" id="PS51193"/>
    </source>
</evidence>
<dbReference type="PANTHER" id="PTHR11472">
    <property type="entry name" value="DNA REPAIR DEAD HELICASE RAD3/XP-D SUBFAMILY MEMBER"/>
    <property type="match status" value="1"/>
</dbReference>
<dbReference type="SUPFAM" id="SSF52540">
    <property type="entry name" value="P-loop containing nucleoside triphosphate hydrolases"/>
    <property type="match status" value="2"/>
</dbReference>
<gene>
    <name evidence="16" type="ORF">PHAECO_LOCUS7492</name>
</gene>
<dbReference type="GO" id="GO:0051536">
    <property type="term" value="F:iron-sulfur cluster binding"/>
    <property type="evidence" value="ECO:0007669"/>
    <property type="project" value="UniProtKB-KW"/>
</dbReference>
<reference evidence="16" key="2">
    <citation type="submission" date="2022-10" db="EMBL/GenBank/DDBJ databases">
        <authorList>
            <consortium name="ENA_rothamsted_submissions"/>
            <consortium name="culmorum"/>
            <person name="King R."/>
        </authorList>
    </citation>
    <scope>NUCLEOTIDE SEQUENCE</scope>
</reference>
<evidence type="ECO:0000256" key="6">
    <source>
        <dbReference type="ARBA" id="ARBA00022801"/>
    </source>
</evidence>
<dbReference type="Proteomes" id="UP001153737">
    <property type="component" value="Chromosome 3"/>
</dbReference>
<dbReference type="NCBIfam" id="TIGR00604">
    <property type="entry name" value="rad3"/>
    <property type="match status" value="1"/>
</dbReference>
<evidence type="ECO:0000313" key="17">
    <source>
        <dbReference type="Proteomes" id="UP001153737"/>
    </source>
</evidence>
<dbReference type="InterPro" id="IPR006555">
    <property type="entry name" value="ATP-dep_Helicase_C"/>
</dbReference>
<dbReference type="Gene3D" id="3.40.50.300">
    <property type="entry name" value="P-loop containing nucleotide triphosphate hydrolases"/>
    <property type="match status" value="3"/>
</dbReference>
<keyword evidence="10" id="KW-0411">Iron-sulfur</keyword>
<dbReference type="GO" id="GO:0016818">
    <property type="term" value="F:hydrolase activity, acting on acid anhydrides, in phosphorus-containing anhydrides"/>
    <property type="evidence" value="ECO:0007669"/>
    <property type="project" value="InterPro"/>
</dbReference>
<dbReference type="InterPro" id="IPR013020">
    <property type="entry name" value="Rad3/Chl1-like"/>
</dbReference>
<dbReference type="InterPro" id="IPR027417">
    <property type="entry name" value="P-loop_NTPase"/>
</dbReference>
<dbReference type="InterPro" id="IPR006554">
    <property type="entry name" value="Helicase-like_DEXD_c2"/>
</dbReference>
<evidence type="ECO:0000256" key="4">
    <source>
        <dbReference type="ARBA" id="ARBA00022723"/>
    </source>
</evidence>
<feature type="region of interest" description="Disordered" evidence="14">
    <location>
        <begin position="172"/>
        <end position="193"/>
    </location>
</feature>
<evidence type="ECO:0000256" key="14">
    <source>
        <dbReference type="SAM" id="MobiDB-lite"/>
    </source>
</evidence>
<keyword evidence="8" id="KW-0067">ATP-binding</keyword>
<dbReference type="GO" id="GO:0005634">
    <property type="term" value="C:nucleus"/>
    <property type="evidence" value="ECO:0007669"/>
    <property type="project" value="UniProtKB-SubCell"/>
</dbReference>
<dbReference type="AlphaFoldDB" id="A0A9P0DS09"/>
<evidence type="ECO:0000256" key="9">
    <source>
        <dbReference type="ARBA" id="ARBA00023004"/>
    </source>
</evidence>
<evidence type="ECO:0000256" key="8">
    <source>
        <dbReference type="ARBA" id="ARBA00022840"/>
    </source>
</evidence>
<proteinExistence type="inferred from homology"/>
<keyword evidence="4" id="KW-0479">Metal-binding</keyword>
<organism evidence="16 17">
    <name type="scientific">Phaedon cochleariae</name>
    <name type="common">Mustard beetle</name>
    <dbReference type="NCBI Taxonomy" id="80249"/>
    <lineage>
        <taxon>Eukaryota</taxon>
        <taxon>Metazoa</taxon>
        <taxon>Ecdysozoa</taxon>
        <taxon>Arthropoda</taxon>
        <taxon>Hexapoda</taxon>
        <taxon>Insecta</taxon>
        <taxon>Pterygota</taxon>
        <taxon>Neoptera</taxon>
        <taxon>Endopterygota</taxon>
        <taxon>Coleoptera</taxon>
        <taxon>Polyphaga</taxon>
        <taxon>Cucujiformia</taxon>
        <taxon>Chrysomeloidea</taxon>
        <taxon>Chrysomelidae</taxon>
        <taxon>Chrysomelinae</taxon>
        <taxon>Chrysomelini</taxon>
        <taxon>Phaedon</taxon>
    </lineage>
</organism>
<evidence type="ECO:0000256" key="12">
    <source>
        <dbReference type="ARBA" id="ARBA00023242"/>
    </source>
</evidence>
<dbReference type="PANTHER" id="PTHR11472:SF41">
    <property type="entry name" value="ATP-DEPENDENT DNA HELICASE DDX11-RELATED"/>
    <property type="match status" value="1"/>
</dbReference>
<evidence type="ECO:0000256" key="2">
    <source>
        <dbReference type="ARBA" id="ARBA00004123"/>
    </source>
</evidence>
<evidence type="ECO:0000256" key="1">
    <source>
        <dbReference type="ARBA" id="ARBA00001966"/>
    </source>
</evidence>
<keyword evidence="11" id="KW-0413">Isomerase</keyword>
<dbReference type="GO" id="GO:0006139">
    <property type="term" value="P:nucleobase-containing compound metabolic process"/>
    <property type="evidence" value="ECO:0007669"/>
    <property type="project" value="InterPro"/>
</dbReference>
<sequence>MNTLEEIIKGSLKIPDKFDFPFPPYGIQNEFMKNLYSVLENGKLGIFESPTGTGKSLSIICGAIRWLKDHEEFKRLSISNNITKLEQEKLEVADDEKDWIVAQYKERELTEKLNFLKIQESKIQDYEKKLKNLEKVKEYKLTKKWKNLNKNHNNQHELLKDDSIEKNVDEDEDILPEEPELSATDDYVSDEDEKETSYEPSKIYICSRTHSQLAQFVGEIIKSPFANDVRVASLASRQAYCINPEVSKLKSMALINERCVDLQKKLPKAKVDQDGKVVKKQKGTSCSCPYYKQTAIEELGNFALVQVQDVEDLVNNAKELKACPYYASRKAAEDAEVIFIPYNTLLHKATREANGIKLKNNIVIVDEAHNLLEALAQMHNVDLNYGQVYHALQQMKSYKNRFHTRFSAKNLLMINQLLFVLGQLFHIMDDNSTCNTTEIFTLENFVLMGNIDNFNMFRLTKFCREARLAQKIRSYAIKYPIEQTEETTIKKGVKEFLASIQNTKSNKNKKEAETPEKNTKKLVIPPVSNPLLTVLSFLETLTYSYKDGRILFKKSTDKLQCKLQFLLLDPSSNFTDIVQEARAVVLAGGTMKPNSEFRDRLFIKAGASPDRIVEFSCDHIVAPENILPIIVTKGQNNGNLLFNFENRMSMGGNIKHIIQQACDMVKGGIVVFFPSYNYENWVWQQIKDTNFGKTVFREPQNSGSVDVVLENYAKAIIKPGSTGALLLSVVGGKLSEGLNFSDDLGRCVIVIGLPYANIMAADLKEKMAYLDKTEGAGSGQKFYENQCMKSVNQCIGRAVRHKNDYATVLLVDERYDRMSIKNMLPNWIKKSLKVGTCDQTFDLVRKFFKNKRTGT</sequence>
<dbReference type="Pfam" id="PF06733">
    <property type="entry name" value="DEAD_2"/>
    <property type="match status" value="1"/>
</dbReference>
<keyword evidence="12" id="KW-0539">Nucleus</keyword>
<dbReference type="GO" id="GO:0046872">
    <property type="term" value="F:metal ion binding"/>
    <property type="evidence" value="ECO:0007669"/>
    <property type="project" value="UniProtKB-KW"/>
</dbReference>
<evidence type="ECO:0000256" key="5">
    <source>
        <dbReference type="ARBA" id="ARBA00022741"/>
    </source>
</evidence>